<evidence type="ECO:0000313" key="2">
    <source>
        <dbReference type="Proteomes" id="UP000540787"/>
    </source>
</evidence>
<comment type="caution">
    <text evidence="1">The sequence shown here is derived from an EMBL/GenBank/DDBJ whole genome shotgun (WGS) entry which is preliminary data.</text>
</comment>
<gene>
    <name evidence="1" type="ORF">HD842_001428</name>
</gene>
<sequence>MHLFGKFTVSALAATLTLSSCVQRPAAVAGPAARPIPWPTTLTPLGDGYPAVGAPCRRVGESAATSNFLDHTALLVGCPTQGDAMQLGGKVIATVDGITLVSVPLRP</sequence>
<dbReference type="EMBL" id="JACHBX010000001">
    <property type="protein sequence ID" value="MBB6133317.1"/>
    <property type="molecule type" value="Genomic_DNA"/>
</dbReference>
<dbReference type="AlphaFoldDB" id="A0A7X0CD88"/>
<organism evidence="1 2">
    <name type="scientific">Massilia aurea</name>
    <dbReference type="NCBI Taxonomy" id="373040"/>
    <lineage>
        <taxon>Bacteria</taxon>
        <taxon>Pseudomonadati</taxon>
        <taxon>Pseudomonadota</taxon>
        <taxon>Betaproteobacteria</taxon>
        <taxon>Burkholderiales</taxon>
        <taxon>Oxalobacteraceae</taxon>
        <taxon>Telluria group</taxon>
        <taxon>Massilia</taxon>
    </lineage>
</organism>
<name>A0A7X0CD88_9BURK</name>
<evidence type="ECO:0008006" key="3">
    <source>
        <dbReference type="Google" id="ProtNLM"/>
    </source>
</evidence>
<dbReference type="RefSeq" id="WP_183552653.1">
    <property type="nucleotide sequence ID" value="NZ_JACHBX010000001.1"/>
</dbReference>
<dbReference type="PROSITE" id="PS51257">
    <property type="entry name" value="PROKAR_LIPOPROTEIN"/>
    <property type="match status" value="1"/>
</dbReference>
<evidence type="ECO:0000313" key="1">
    <source>
        <dbReference type="EMBL" id="MBB6133317.1"/>
    </source>
</evidence>
<accession>A0A7X0CD88</accession>
<protein>
    <recommendedName>
        <fullName evidence="3">Lipoprotein</fullName>
    </recommendedName>
</protein>
<proteinExistence type="predicted"/>
<keyword evidence="2" id="KW-1185">Reference proteome</keyword>
<dbReference type="Proteomes" id="UP000540787">
    <property type="component" value="Unassembled WGS sequence"/>
</dbReference>
<reference evidence="1 2" key="1">
    <citation type="submission" date="2020-08" db="EMBL/GenBank/DDBJ databases">
        <title>The Agave Microbiome: Exploring the role of microbial communities in plant adaptations to desert environments.</title>
        <authorList>
            <person name="Partida-Martinez L.P."/>
        </authorList>
    </citation>
    <scope>NUCLEOTIDE SEQUENCE [LARGE SCALE GENOMIC DNA]</scope>
    <source>
        <strain evidence="1 2">AT3.2</strain>
    </source>
</reference>